<organism evidence="3 4">
    <name type="scientific">Dactylosporangium sucinum</name>
    <dbReference type="NCBI Taxonomy" id="1424081"/>
    <lineage>
        <taxon>Bacteria</taxon>
        <taxon>Bacillati</taxon>
        <taxon>Actinomycetota</taxon>
        <taxon>Actinomycetes</taxon>
        <taxon>Micromonosporales</taxon>
        <taxon>Micromonosporaceae</taxon>
        <taxon>Dactylosporangium</taxon>
    </lineage>
</organism>
<evidence type="ECO:0000313" key="4">
    <source>
        <dbReference type="Proteomes" id="UP000642070"/>
    </source>
</evidence>
<accession>A0A917X5Q6</accession>
<dbReference type="GO" id="GO:0016491">
    <property type="term" value="F:oxidoreductase activity"/>
    <property type="evidence" value="ECO:0007669"/>
    <property type="project" value="UniProtKB-KW"/>
</dbReference>
<dbReference type="EMBL" id="BMPI01000063">
    <property type="protein sequence ID" value="GGM71979.1"/>
    <property type="molecule type" value="Genomic_DNA"/>
</dbReference>
<dbReference type="Proteomes" id="UP000642070">
    <property type="component" value="Unassembled WGS sequence"/>
</dbReference>
<dbReference type="PROSITE" id="PS00061">
    <property type="entry name" value="ADH_SHORT"/>
    <property type="match status" value="1"/>
</dbReference>
<dbReference type="InterPro" id="IPR020904">
    <property type="entry name" value="Sc_DH/Rdtase_CS"/>
</dbReference>
<proteinExistence type="inferred from homology"/>
<dbReference type="PANTHER" id="PTHR43639:SF1">
    <property type="entry name" value="SHORT-CHAIN DEHYDROGENASE_REDUCTASE FAMILY PROTEIN"/>
    <property type="match status" value="1"/>
</dbReference>
<dbReference type="SUPFAM" id="SSF51735">
    <property type="entry name" value="NAD(P)-binding Rossmann-fold domains"/>
    <property type="match status" value="1"/>
</dbReference>
<reference evidence="3" key="2">
    <citation type="submission" date="2020-09" db="EMBL/GenBank/DDBJ databases">
        <authorList>
            <person name="Sun Q."/>
            <person name="Ohkuma M."/>
        </authorList>
    </citation>
    <scope>NUCLEOTIDE SEQUENCE</scope>
    <source>
        <strain evidence="3">JCM 19831</strain>
    </source>
</reference>
<dbReference type="Gene3D" id="3.40.50.720">
    <property type="entry name" value="NAD(P)-binding Rossmann-like Domain"/>
    <property type="match status" value="1"/>
</dbReference>
<dbReference type="PRINTS" id="PR00080">
    <property type="entry name" value="SDRFAMILY"/>
</dbReference>
<dbReference type="InterPro" id="IPR036291">
    <property type="entry name" value="NAD(P)-bd_dom_sf"/>
</dbReference>
<keyword evidence="4" id="KW-1185">Reference proteome</keyword>
<keyword evidence="2" id="KW-0560">Oxidoreductase</keyword>
<evidence type="ECO:0000256" key="1">
    <source>
        <dbReference type="ARBA" id="ARBA00006484"/>
    </source>
</evidence>
<dbReference type="CDD" id="cd05233">
    <property type="entry name" value="SDR_c"/>
    <property type="match status" value="1"/>
</dbReference>
<dbReference type="Pfam" id="PF13561">
    <property type="entry name" value="adh_short_C2"/>
    <property type="match status" value="1"/>
</dbReference>
<reference evidence="3" key="1">
    <citation type="journal article" date="2014" name="Int. J. Syst. Evol. Microbiol.">
        <title>Complete genome sequence of Corynebacterium casei LMG S-19264T (=DSM 44701T), isolated from a smear-ripened cheese.</title>
        <authorList>
            <consortium name="US DOE Joint Genome Institute (JGI-PGF)"/>
            <person name="Walter F."/>
            <person name="Albersmeier A."/>
            <person name="Kalinowski J."/>
            <person name="Ruckert C."/>
        </authorList>
    </citation>
    <scope>NUCLEOTIDE SEQUENCE</scope>
    <source>
        <strain evidence="3">JCM 19831</strain>
    </source>
</reference>
<name>A0A917X5Q6_9ACTN</name>
<sequence>MGGMTNGTVLVTGASRGIGAAIATRLAQDGYGVVVNYAQDAEGATSVVREISQAGGRAAAVQADVADAGQVAAMFEKAGAFGEPLVGLVNNAGSIGQEAPMADQRPDALARLVQTNVVGPALCAKHAIRAMSTKHGGTGGSIVNLASVAGHTGGLPHLVPYAATKGAVIAMTKGLASEVAEEGIRVNSVSPGIIDTEMSARPSARQIAETSPMGRMGHPGEVAAAVSWLVSNNASFVTGTDLTVSGGR</sequence>
<comment type="caution">
    <text evidence="3">The sequence shown here is derived from an EMBL/GenBank/DDBJ whole genome shotgun (WGS) entry which is preliminary data.</text>
</comment>
<dbReference type="PANTHER" id="PTHR43639">
    <property type="entry name" value="OXIDOREDUCTASE, SHORT-CHAIN DEHYDROGENASE/REDUCTASE FAMILY (AFU_ORTHOLOGUE AFUA_5G02870)"/>
    <property type="match status" value="1"/>
</dbReference>
<dbReference type="FunFam" id="3.40.50.720:FF:000173">
    <property type="entry name" value="3-oxoacyl-[acyl-carrier protein] reductase"/>
    <property type="match status" value="1"/>
</dbReference>
<protein>
    <submittedName>
        <fullName evidence="3">Glucose-1-dehydrogenase</fullName>
    </submittedName>
</protein>
<dbReference type="AlphaFoldDB" id="A0A917X5Q6"/>
<comment type="similarity">
    <text evidence="1">Belongs to the short-chain dehydrogenases/reductases (SDR) family.</text>
</comment>
<dbReference type="InterPro" id="IPR002347">
    <property type="entry name" value="SDR_fam"/>
</dbReference>
<evidence type="ECO:0000313" key="3">
    <source>
        <dbReference type="EMBL" id="GGM71979.1"/>
    </source>
</evidence>
<gene>
    <name evidence="3" type="ORF">GCM10007977_087190</name>
</gene>
<evidence type="ECO:0000256" key="2">
    <source>
        <dbReference type="ARBA" id="ARBA00023002"/>
    </source>
</evidence>
<dbReference type="PRINTS" id="PR00081">
    <property type="entry name" value="GDHRDH"/>
</dbReference>